<keyword evidence="2" id="KW-1185">Reference proteome</keyword>
<proteinExistence type="predicted"/>
<dbReference type="AlphaFoldDB" id="A0A918Z7B0"/>
<gene>
    <name evidence="1" type="ORF">GCM10018785_05540</name>
</gene>
<protein>
    <submittedName>
        <fullName evidence="1">Uncharacterized protein</fullName>
    </submittedName>
</protein>
<name>A0A918Z7B0_9ACTN</name>
<evidence type="ECO:0000313" key="1">
    <source>
        <dbReference type="EMBL" id="GHE38885.1"/>
    </source>
</evidence>
<accession>A0A918Z7B0</accession>
<evidence type="ECO:0000313" key="2">
    <source>
        <dbReference type="Proteomes" id="UP000608024"/>
    </source>
</evidence>
<dbReference type="EMBL" id="BNBT01000005">
    <property type="protein sequence ID" value="GHE38885.1"/>
    <property type="molecule type" value="Genomic_DNA"/>
</dbReference>
<reference evidence="1" key="2">
    <citation type="submission" date="2020-09" db="EMBL/GenBank/DDBJ databases">
        <authorList>
            <person name="Sun Q."/>
            <person name="Ohkuma M."/>
        </authorList>
    </citation>
    <scope>NUCLEOTIDE SEQUENCE</scope>
    <source>
        <strain evidence="1">JCM 4784</strain>
    </source>
</reference>
<comment type="caution">
    <text evidence="1">The sequence shown here is derived from an EMBL/GenBank/DDBJ whole genome shotgun (WGS) entry which is preliminary data.</text>
</comment>
<organism evidence="1 2">
    <name type="scientific">Streptomyces longispororuber</name>
    <dbReference type="NCBI Taxonomy" id="68230"/>
    <lineage>
        <taxon>Bacteria</taxon>
        <taxon>Bacillati</taxon>
        <taxon>Actinomycetota</taxon>
        <taxon>Actinomycetes</taxon>
        <taxon>Kitasatosporales</taxon>
        <taxon>Streptomycetaceae</taxon>
        <taxon>Streptomyces</taxon>
    </lineage>
</organism>
<reference evidence="1" key="1">
    <citation type="journal article" date="2014" name="Int. J. Syst. Evol. Microbiol.">
        <title>Complete genome sequence of Corynebacterium casei LMG S-19264T (=DSM 44701T), isolated from a smear-ripened cheese.</title>
        <authorList>
            <consortium name="US DOE Joint Genome Institute (JGI-PGF)"/>
            <person name="Walter F."/>
            <person name="Albersmeier A."/>
            <person name="Kalinowski J."/>
            <person name="Ruckert C."/>
        </authorList>
    </citation>
    <scope>NUCLEOTIDE SEQUENCE</scope>
    <source>
        <strain evidence="1">JCM 4784</strain>
    </source>
</reference>
<sequence>MGAVVLTDERRRASFGTSRCLRVLPVEFRIVKIVLGALAVTGRQLRLGPVLVMLGHSLPDVPAARVCYCPVAVAWRRGGRGVVRESSRNCP</sequence>
<dbReference type="Proteomes" id="UP000608024">
    <property type="component" value="Unassembled WGS sequence"/>
</dbReference>